<gene>
    <name evidence="1" type="ORF">E2C01_016356</name>
</gene>
<dbReference type="AlphaFoldDB" id="A0A5B7DNU3"/>
<sequence>MPDPLDRKRTRAEGGGADGAVWRGALSESWKREIEQARGGLKQLTTAHPHKRNAPGSRTTTLSCHSYNIPHPTCATLSLQLAPPLTSHEGTACQGVTTTHRMHSTRFATHPQVQTVFP</sequence>
<protein>
    <submittedName>
        <fullName evidence="1">Uncharacterized protein</fullName>
    </submittedName>
</protein>
<dbReference type="Proteomes" id="UP000324222">
    <property type="component" value="Unassembled WGS sequence"/>
</dbReference>
<evidence type="ECO:0000313" key="2">
    <source>
        <dbReference type="Proteomes" id="UP000324222"/>
    </source>
</evidence>
<organism evidence="1 2">
    <name type="scientific">Portunus trituberculatus</name>
    <name type="common">Swimming crab</name>
    <name type="synonym">Neptunus trituberculatus</name>
    <dbReference type="NCBI Taxonomy" id="210409"/>
    <lineage>
        <taxon>Eukaryota</taxon>
        <taxon>Metazoa</taxon>
        <taxon>Ecdysozoa</taxon>
        <taxon>Arthropoda</taxon>
        <taxon>Crustacea</taxon>
        <taxon>Multicrustacea</taxon>
        <taxon>Malacostraca</taxon>
        <taxon>Eumalacostraca</taxon>
        <taxon>Eucarida</taxon>
        <taxon>Decapoda</taxon>
        <taxon>Pleocyemata</taxon>
        <taxon>Brachyura</taxon>
        <taxon>Eubrachyura</taxon>
        <taxon>Portunoidea</taxon>
        <taxon>Portunidae</taxon>
        <taxon>Portuninae</taxon>
        <taxon>Portunus</taxon>
    </lineage>
</organism>
<accession>A0A5B7DNU3</accession>
<proteinExistence type="predicted"/>
<dbReference type="EMBL" id="VSRR010001190">
    <property type="protein sequence ID" value="MPC23311.1"/>
    <property type="molecule type" value="Genomic_DNA"/>
</dbReference>
<reference evidence="1" key="1">
    <citation type="submission" date="2019-05" db="EMBL/GenBank/DDBJ databases">
        <title>Another draft genome of Portunus trituberculatus and its Hox gene families provides insights of decapod evolution.</title>
        <authorList>
            <person name="Jeong J.-H."/>
            <person name="Song I."/>
            <person name="Kim S."/>
            <person name="Choi T."/>
            <person name="Kim D."/>
            <person name="Ryu S."/>
            <person name="Kim W."/>
        </authorList>
    </citation>
    <scope>NUCLEOTIDE SEQUENCE [LARGE SCALE GENOMIC DNA]</scope>
    <source>
        <tissue evidence="1">Muscle</tissue>
    </source>
</reference>
<name>A0A5B7DNU3_PORTR</name>
<comment type="caution">
    <text evidence="1">The sequence shown here is derived from an EMBL/GenBank/DDBJ whole genome shotgun (WGS) entry which is preliminary data.</text>
</comment>
<keyword evidence="2" id="KW-1185">Reference proteome</keyword>
<evidence type="ECO:0000313" key="1">
    <source>
        <dbReference type="EMBL" id="MPC23311.1"/>
    </source>
</evidence>